<evidence type="ECO:0000259" key="4">
    <source>
        <dbReference type="SMART" id="SM00822"/>
    </source>
</evidence>
<dbReference type="PANTHER" id="PTHR45024">
    <property type="entry name" value="DEHYDROGENASES, SHORT CHAIN"/>
    <property type="match status" value="1"/>
</dbReference>
<reference evidence="5 6" key="1">
    <citation type="submission" date="2014-12" db="EMBL/GenBank/DDBJ databases">
        <title>Frankia sp. BMG5.1 draft genome.</title>
        <authorList>
            <person name="Gtari M."/>
            <person name="Ghodhbane-Gtari F."/>
            <person name="Nouioui I."/>
            <person name="Ktari A."/>
            <person name="Hezbri K."/>
            <person name="Mimouni W."/>
            <person name="Sbissi I."/>
            <person name="Ayari A."/>
            <person name="Yamanaka T."/>
            <person name="Normand P."/>
            <person name="Tisa L.S."/>
            <person name="Boudabous A."/>
        </authorList>
    </citation>
    <scope>NUCLEOTIDE SEQUENCE [LARGE SCALE GENOMIC DNA]</scope>
    <source>
        <strain evidence="5 6">BMG5.1</strain>
    </source>
</reference>
<protein>
    <submittedName>
        <fullName evidence="5">Short-chain dehydrogenase</fullName>
    </submittedName>
</protein>
<dbReference type="InterPro" id="IPR036291">
    <property type="entry name" value="NAD(P)-bd_dom_sf"/>
</dbReference>
<dbReference type="Gene3D" id="3.40.50.720">
    <property type="entry name" value="NAD(P)-binding Rossmann-like Domain"/>
    <property type="match status" value="1"/>
</dbReference>
<accession>A0ABR5EZ98</accession>
<dbReference type="RefSeq" id="WP_047224981.1">
    <property type="nucleotide sequence ID" value="NZ_JWIO01000058.1"/>
</dbReference>
<name>A0ABR5EZ98_9ACTN</name>
<dbReference type="PRINTS" id="PR00081">
    <property type="entry name" value="GDHRDH"/>
</dbReference>
<dbReference type="Proteomes" id="UP000035425">
    <property type="component" value="Unassembled WGS sequence"/>
</dbReference>
<evidence type="ECO:0000256" key="2">
    <source>
        <dbReference type="ARBA" id="ARBA00023002"/>
    </source>
</evidence>
<comment type="caution">
    <text evidence="5">The sequence shown here is derived from an EMBL/GenBank/DDBJ whole genome shotgun (WGS) entry which is preliminary data.</text>
</comment>
<feature type="domain" description="Ketoreductase" evidence="4">
    <location>
        <begin position="7"/>
        <end position="202"/>
    </location>
</feature>
<dbReference type="InterPro" id="IPR051687">
    <property type="entry name" value="Peroxisomal_Beta-Oxidation"/>
</dbReference>
<comment type="similarity">
    <text evidence="1 3">Belongs to the short-chain dehydrogenases/reductases (SDR) family.</text>
</comment>
<dbReference type="SMART" id="SM00822">
    <property type="entry name" value="PKS_KR"/>
    <property type="match status" value="1"/>
</dbReference>
<dbReference type="Pfam" id="PF00106">
    <property type="entry name" value="adh_short"/>
    <property type="match status" value="1"/>
</dbReference>
<evidence type="ECO:0000256" key="1">
    <source>
        <dbReference type="ARBA" id="ARBA00006484"/>
    </source>
</evidence>
<organism evidence="5 6">
    <name type="scientific">Protofrankia coriariae</name>
    <dbReference type="NCBI Taxonomy" id="1562887"/>
    <lineage>
        <taxon>Bacteria</taxon>
        <taxon>Bacillati</taxon>
        <taxon>Actinomycetota</taxon>
        <taxon>Actinomycetes</taxon>
        <taxon>Frankiales</taxon>
        <taxon>Frankiaceae</taxon>
        <taxon>Protofrankia</taxon>
    </lineage>
</organism>
<dbReference type="EMBL" id="JWIO01000058">
    <property type="protein sequence ID" value="KLL09790.1"/>
    <property type="molecule type" value="Genomic_DNA"/>
</dbReference>
<keyword evidence="2" id="KW-0560">Oxidoreductase</keyword>
<gene>
    <name evidence="5" type="ORF">FrCorBMG51_22395</name>
</gene>
<dbReference type="PANTHER" id="PTHR45024:SF2">
    <property type="entry name" value="SCP2 DOMAIN-CONTAINING PROTEIN"/>
    <property type="match status" value="1"/>
</dbReference>
<dbReference type="PRINTS" id="PR00080">
    <property type="entry name" value="SDRFAMILY"/>
</dbReference>
<evidence type="ECO:0000313" key="6">
    <source>
        <dbReference type="Proteomes" id="UP000035425"/>
    </source>
</evidence>
<evidence type="ECO:0000256" key="3">
    <source>
        <dbReference type="RuleBase" id="RU000363"/>
    </source>
</evidence>
<dbReference type="InterPro" id="IPR002347">
    <property type="entry name" value="SDR_fam"/>
</dbReference>
<sequence length="298" mass="31495">MGTLDGRVAIVTGAGRGIGGSVARLFAREGAAVVVNDIGASLNGLEKDGSPGEDLVREIQNDGGTAKLNGADISDHEAARDLVESTIEEFGKLDVLVNVAGILRDRMIFNMAEEEWDAVIRVHLKGHFNTIRPAASYWRQLGDAAANHRIINYTSRAGLHGAPGQPNYSAAKMGIVGLTYSCAVALKKYGVTTNAISPAAATRMTDTAKKSGVDGPDSDKLSPDNIAPIAAWLASEQSAWCNGHVIHARGLEVSLYSDPRPLVTVRAEGEAWDLSTIGKQVEQAFRPITDAAPANPFV</sequence>
<keyword evidence="6" id="KW-1185">Reference proteome</keyword>
<proteinExistence type="inferred from homology"/>
<evidence type="ECO:0000313" key="5">
    <source>
        <dbReference type="EMBL" id="KLL09790.1"/>
    </source>
</evidence>
<dbReference type="InterPro" id="IPR057326">
    <property type="entry name" value="KR_dom"/>
</dbReference>
<dbReference type="SUPFAM" id="SSF51735">
    <property type="entry name" value="NAD(P)-binding Rossmann-fold domains"/>
    <property type="match status" value="1"/>
</dbReference>